<keyword evidence="2" id="KW-1185">Reference proteome</keyword>
<comment type="caution">
    <text evidence="1">The sequence shown here is derived from an EMBL/GenBank/DDBJ whole genome shotgun (WGS) entry which is preliminary data.</text>
</comment>
<accession>A0ABV2Q6T5</accession>
<reference evidence="1 2" key="1">
    <citation type="submission" date="2024-06" db="EMBL/GenBank/DDBJ databases">
        <title>Sorghum-associated microbial communities from plants grown in Nebraska, USA.</title>
        <authorList>
            <person name="Schachtman D."/>
        </authorList>
    </citation>
    <scope>NUCLEOTIDE SEQUENCE [LARGE SCALE GENOMIC DNA]</scope>
    <source>
        <strain evidence="1 2">2709</strain>
    </source>
</reference>
<organism evidence="1 2">
    <name type="scientific">Ottowia thiooxydans</name>
    <dbReference type="NCBI Taxonomy" id="219182"/>
    <lineage>
        <taxon>Bacteria</taxon>
        <taxon>Pseudomonadati</taxon>
        <taxon>Pseudomonadota</taxon>
        <taxon>Betaproteobacteria</taxon>
        <taxon>Burkholderiales</taxon>
        <taxon>Comamonadaceae</taxon>
        <taxon>Ottowia</taxon>
    </lineage>
</organism>
<proteinExistence type="predicted"/>
<evidence type="ECO:0000313" key="2">
    <source>
        <dbReference type="Proteomes" id="UP001549320"/>
    </source>
</evidence>
<dbReference type="Proteomes" id="UP001549320">
    <property type="component" value="Unassembled WGS sequence"/>
</dbReference>
<gene>
    <name evidence="1" type="ORF">ABIE13_001731</name>
</gene>
<name>A0ABV2Q6T5_9BURK</name>
<evidence type="ECO:0000313" key="1">
    <source>
        <dbReference type="EMBL" id="MET4576622.1"/>
    </source>
</evidence>
<protein>
    <submittedName>
        <fullName evidence="1">Uncharacterized protein</fullName>
    </submittedName>
</protein>
<dbReference type="EMBL" id="JBEPSH010000003">
    <property type="protein sequence ID" value="MET4576622.1"/>
    <property type="molecule type" value="Genomic_DNA"/>
</dbReference>
<sequence>MVVVKQKVAFELPKTVRAELVEALRPASASLD</sequence>